<dbReference type="GO" id="GO:0004222">
    <property type="term" value="F:metalloendopeptidase activity"/>
    <property type="evidence" value="ECO:0007669"/>
    <property type="project" value="InterPro"/>
</dbReference>
<dbReference type="InterPro" id="IPR011249">
    <property type="entry name" value="Metalloenz_LuxS/M16"/>
</dbReference>
<evidence type="ECO:0000256" key="6">
    <source>
        <dbReference type="ARBA" id="ARBA00023049"/>
    </source>
</evidence>
<protein>
    <recommendedName>
        <fullName evidence="14">Insulin-degrading enzyme</fullName>
    </recommendedName>
</protein>
<dbReference type="InterPro" id="IPR054734">
    <property type="entry name" value="PqqF-like_C_4"/>
</dbReference>
<organism evidence="12 13">
    <name type="scientific">Chytriomyces confervae</name>
    <dbReference type="NCBI Taxonomy" id="246404"/>
    <lineage>
        <taxon>Eukaryota</taxon>
        <taxon>Fungi</taxon>
        <taxon>Fungi incertae sedis</taxon>
        <taxon>Chytridiomycota</taxon>
        <taxon>Chytridiomycota incertae sedis</taxon>
        <taxon>Chytridiomycetes</taxon>
        <taxon>Chytridiales</taxon>
        <taxon>Chytriomycetaceae</taxon>
        <taxon>Chytriomyces</taxon>
    </lineage>
</organism>
<dbReference type="Pfam" id="PF05193">
    <property type="entry name" value="Peptidase_M16_C"/>
    <property type="match status" value="1"/>
</dbReference>
<feature type="domain" description="Peptidase M16 N-terminal" evidence="8">
    <location>
        <begin position="31"/>
        <end position="167"/>
    </location>
</feature>
<keyword evidence="5" id="KW-0862">Zinc</keyword>
<evidence type="ECO:0000259" key="9">
    <source>
        <dbReference type="Pfam" id="PF05193"/>
    </source>
</evidence>
<dbReference type="SUPFAM" id="SSF63411">
    <property type="entry name" value="LuxS/MPP-like metallohydrolase"/>
    <property type="match status" value="4"/>
</dbReference>
<dbReference type="EMBL" id="QEAP01000119">
    <property type="protein sequence ID" value="TPX74570.1"/>
    <property type="molecule type" value="Genomic_DNA"/>
</dbReference>
<comment type="caution">
    <text evidence="12">The sequence shown here is derived from an EMBL/GenBank/DDBJ whole genome shotgun (WGS) entry which is preliminary data.</text>
</comment>
<dbReference type="InterPro" id="IPR007863">
    <property type="entry name" value="Peptidase_M16_C"/>
</dbReference>
<feature type="domain" description="Peptidase M16 middle/third" evidence="10">
    <location>
        <begin position="404"/>
        <end position="687"/>
    </location>
</feature>
<name>A0A507FG48_9FUNG</name>
<dbReference type="PROSITE" id="PS00143">
    <property type="entry name" value="INSULINASE"/>
    <property type="match status" value="1"/>
</dbReference>
<dbReference type="InterPro" id="IPR011765">
    <property type="entry name" value="Pept_M16_N"/>
</dbReference>
<evidence type="ECO:0000256" key="3">
    <source>
        <dbReference type="ARBA" id="ARBA00022723"/>
    </source>
</evidence>
<dbReference type="InterPro" id="IPR001431">
    <property type="entry name" value="Pept_M16_Zn_BS"/>
</dbReference>
<feature type="domain" description="Coenzyme PQQ synthesis protein F-like C-terminal lobe" evidence="11">
    <location>
        <begin position="800"/>
        <end position="899"/>
    </location>
</feature>
<evidence type="ECO:0000256" key="1">
    <source>
        <dbReference type="ARBA" id="ARBA00007261"/>
    </source>
</evidence>
<dbReference type="FunFam" id="3.30.830.10:FF:000003">
    <property type="entry name" value="Insulin-degrading enzyme"/>
    <property type="match status" value="1"/>
</dbReference>
<keyword evidence="6" id="KW-0482">Metalloprotease</keyword>
<dbReference type="GO" id="GO:0005739">
    <property type="term" value="C:mitochondrion"/>
    <property type="evidence" value="ECO:0007669"/>
    <property type="project" value="TreeGrafter"/>
</dbReference>
<dbReference type="OrthoDB" id="952271at2759"/>
<dbReference type="Gene3D" id="3.30.830.10">
    <property type="entry name" value="Metalloenzyme, LuxS/M16 peptidase-like"/>
    <property type="match status" value="4"/>
</dbReference>
<evidence type="ECO:0000313" key="12">
    <source>
        <dbReference type="EMBL" id="TPX74570.1"/>
    </source>
</evidence>
<dbReference type="Pfam" id="PF16187">
    <property type="entry name" value="Peptidase_M16_M"/>
    <property type="match status" value="1"/>
</dbReference>
<evidence type="ECO:0000313" key="13">
    <source>
        <dbReference type="Proteomes" id="UP000320333"/>
    </source>
</evidence>
<dbReference type="STRING" id="246404.A0A507FG48"/>
<dbReference type="Pfam" id="PF00675">
    <property type="entry name" value="Peptidase_M16"/>
    <property type="match status" value="1"/>
</dbReference>
<evidence type="ECO:0008006" key="14">
    <source>
        <dbReference type="Google" id="ProtNLM"/>
    </source>
</evidence>
<dbReference type="GO" id="GO:0046872">
    <property type="term" value="F:metal ion binding"/>
    <property type="evidence" value="ECO:0007669"/>
    <property type="project" value="UniProtKB-KW"/>
</dbReference>
<gene>
    <name evidence="12" type="ORF">CcCBS67573_g04161</name>
</gene>
<dbReference type="GO" id="GO:0051603">
    <property type="term" value="P:proteolysis involved in protein catabolic process"/>
    <property type="evidence" value="ECO:0007669"/>
    <property type="project" value="TreeGrafter"/>
</dbReference>
<dbReference type="PANTHER" id="PTHR43690">
    <property type="entry name" value="NARDILYSIN"/>
    <property type="match status" value="1"/>
</dbReference>
<dbReference type="GO" id="GO:0005829">
    <property type="term" value="C:cytosol"/>
    <property type="evidence" value="ECO:0007669"/>
    <property type="project" value="TreeGrafter"/>
</dbReference>
<keyword evidence="4" id="KW-0378">Hydrolase</keyword>
<proteinExistence type="inferred from homology"/>
<dbReference type="Pfam" id="PF22456">
    <property type="entry name" value="PqqF-like_C_4"/>
    <property type="match status" value="1"/>
</dbReference>
<evidence type="ECO:0000259" key="11">
    <source>
        <dbReference type="Pfam" id="PF22456"/>
    </source>
</evidence>
<evidence type="ECO:0000259" key="10">
    <source>
        <dbReference type="Pfam" id="PF16187"/>
    </source>
</evidence>
<evidence type="ECO:0000256" key="7">
    <source>
        <dbReference type="RuleBase" id="RU004447"/>
    </source>
</evidence>
<keyword evidence="3" id="KW-0479">Metal-binding</keyword>
<feature type="domain" description="Peptidase M16 C-terminal" evidence="9">
    <location>
        <begin position="195"/>
        <end position="370"/>
    </location>
</feature>
<evidence type="ECO:0000256" key="4">
    <source>
        <dbReference type="ARBA" id="ARBA00022801"/>
    </source>
</evidence>
<evidence type="ECO:0000259" key="8">
    <source>
        <dbReference type="Pfam" id="PF00675"/>
    </source>
</evidence>
<dbReference type="InterPro" id="IPR032632">
    <property type="entry name" value="Peptidase_M16_M"/>
</dbReference>
<comment type="similarity">
    <text evidence="1 7">Belongs to the peptidase M16 family.</text>
</comment>
<keyword evidence="13" id="KW-1185">Reference proteome</keyword>
<dbReference type="PANTHER" id="PTHR43690:SF18">
    <property type="entry name" value="INSULIN-DEGRADING ENZYME-RELATED"/>
    <property type="match status" value="1"/>
</dbReference>
<reference evidence="12 13" key="1">
    <citation type="journal article" date="2019" name="Sci. Rep.">
        <title>Comparative genomics of chytrid fungi reveal insights into the obligate biotrophic and pathogenic lifestyle of Synchytrium endobioticum.</title>
        <authorList>
            <person name="van de Vossenberg B.T.L.H."/>
            <person name="Warris S."/>
            <person name="Nguyen H.D.T."/>
            <person name="van Gent-Pelzer M.P.E."/>
            <person name="Joly D.L."/>
            <person name="van de Geest H.C."/>
            <person name="Bonants P.J.M."/>
            <person name="Smith D.S."/>
            <person name="Levesque C.A."/>
            <person name="van der Lee T.A.J."/>
        </authorList>
    </citation>
    <scope>NUCLEOTIDE SEQUENCE [LARGE SCALE GENOMIC DNA]</scope>
    <source>
        <strain evidence="12 13">CBS 675.73</strain>
    </source>
</reference>
<evidence type="ECO:0000256" key="5">
    <source>
        <dbReference type="ARBA" id="ARBA00022833"/>
    </source>
</evidence>
<dbReference type="Proteomes" id="UP000320333">
    <property type="component" value="Unassembled WGS sequence"/>
</dbReference>
<sequence>MNTTTNENIDRPSIDDRQYRIVTLKNELTALLISDAESDRASAAMDVRVGYLSDPEDAPGLAHFLEHLLFLGTEKYPKENEYSQYLSDIGGGYSNAFTAAENTNYYFEVAADPGVLEGALDRFAQFFVAPLFDESCTERELNAVDSEHKKNVQDDDWRIQQLEQDLASSNHPFSKFGTGNLDTLKTIPESKGLKTRDMCIDFYKANYSANIMNLVVLGKESLDQLQAWVEEKFSSIENKRIVSKVFPDNPLGPSELGKLIRMKPVKDQQNLTMIFPWPDTSKLYLKAPNNYICHLIGHESEGSILSLLKEKGLAISLACYPSHGATGFDFFKIQITLSDKGLESWQEVIILVFSYIQMMKECEPLQWIYDEVGSFSPSIYLNTGTDLMIVCMLHQCAIMSNLSFKYQEKGAPSSFCSALAANMHDYPAKHIISGGYLMEDFDATLLKTLIQKLSPDNFRAFLVAPSAEVEGWKTAPWYGTEFKVEELPPSLLQTLSNIAMNPQFKLFKMNPFVPHSFDIVPDGHTVDVFEHPRIIKETPTTRVWYLLETKFKVPRASFSLFIKSPVAYASPRFSVMTNLYCELLKDAMNEISYYAEMAGLYYGLDVTVEGLILSVGGYSDNLGLFLEEVAKKMVSLTVDPDRFVYIKENCIREYSNFGNENPDSHASYFMTWILQERLWTDSEKLQEIADITPEEVARFYPTLFNPSHIESFVHGTYNRAFVLDLHAKIEQILAEPSVARSLPVHARFNATRTFQLPESTSLTYRRHLPNKENLNNAVEVYFQFGEPSAPNWDLYCKTLLLDQITSEPCFDTLRTKEQLGYIAWSAPRFATGMCGFLVHVQSEKHPRHVESRILNFVEERMGEVLEALTEEEFSRHVSTLATKLVQKQKYMMEATEFYWERIGNGSYFFEGPWVLAERVRQLTRADIIDFYQQFLKEGGANRSKLSVQIWSAQGLKAAVDDGIVHEDLMDVDSVGVITSELGIADLRRRWTIGGGAASVAPIESFFSLE</sequence>
<dbReference type="AlphaFoldDB" id="A0A507FG48"/>
<dbReference type="InterPro" id="IPR050626">
    <property type="entry name" value="Peptidase_M16"/>
</dbReference>
<keyword evidence="2" id="KW-0645">Protease</keyword>
<dbReference type="GO" id="GO:0043171">
    <property type="term" value="P:peptide catabolic process"/>
    <property type="evidence" value="ECO:0007669"/>
    <property type="project" value="TreeGrafter"/>
</dbReference>
<evidence type="ECO:0000256" key="2">
    <source>
        <dbReference type="ARBA" id="ARBA00022670"/>
    </source>
</evidence>
<accession>A0A507FG48</accession>
<dbReference type="FunFam" id="3.30.830.10:FF:000004">
    <property type="entry name" value="Putative insulin-degrading enzyme"/>
    <property type="match status" value="1"/>
</dbReference>